<reference evidence="2 3" key="1">
    <citation type="submission" date="2023-12" db="EMBL/GenBank/DDBJ databases">
        <title>Description of new species of Mycobacterium terrae complex isolated from sewage at the Sao Paulo Zoological Park Foundation in Brazil.</title>
        <authorList>
            <person name="Romagnoli C.L."/>
            <person name="Conceicao E.C."/>
            <person name="Machado E."/>
            <person name="Barreto L.B.P.F."/>
            <person name="Sharma A."/>
            <person name="Silva N.M."/>
            <person name="Marques L.E."/>
            <person name="Juliana M.A."/>
            <person name="Lourenco M.C.S."/>
            <person name="Digiampietri L.A."/>
            <person name="Suffys P.N."/>
            <person name="Viana-Niero C."/>
        </authorList>
    </citation>
    <scope>NUCLEOTIDE SEQUENCE [LARGE SCALE GENOMIC DNA]</scope>
    <source>
        <strain evidence="2 3">MYC340</strain>
    </source>
</reference>
<dbReference type="InterPro" id="IPR029058">
    <property type="entry name" value="AB_hydrolase_fold"/>
</dbReference>
<dbReference type="InterPro" id="IPR000073">
    <property type="entry name" value="AB_hydrolase_1"/>
</dbReference>
<dbReference type="PANTHER" id="PTHR43798:SF33">
    <property type="entry name" value="HYDROLASE, PUTATIVE (AFU_ORTHOLOGUE AFUA_2G14860)-RELATED"/>
    <property type="match status" value="1"/>
</dbReference>
<feature type="domain" description="AB hydrolase-1" evidence="1">
    <location>
        <begin position="38"/>
        <end position="278"/>
    </location>
</feature>
<keyword evidence="2" id="KW-0378">Hydrolase</keyword>
<evidence type="ECO:0000313" key="3">
    <source>
        <dbReference type="Proteomes" id="UP001298593"/>
    </source>
</evidence>
<proteinExistence type="predicted"/>
<keyword evidence="3" id="KW-1185">Reference proteome</keyword>
<gene>
    <name evidence="2" type="ORF">KV113_10540</name>
</gene>
<dbReference type="PANTHER" id="PTHR43798">
    <property type="entry name" value="MONOACYLGLYCEROL LIPASE"/>
    <property type="match status" value="1"/>
</dbReference>
<comment type="caution">
    <text evidence="2">The sequence shown here is derived from an EMBL/GenBank/DDBJ whole genome shotgun (WGS) entry which is preliminary data.</text>
</comment>
<dbReference type="Proteomes" id="UP001298593">
    <property type="component" value="Unassembled WGS sequence"/>
</dbReference>
<accession>A0ABU5XVQ0</accession>
<dbReference type="EMBL" id="JAYJJU010000008">
    <property type="protein sequence ID" value="MEB3031993.1"/>
    <property type="molecule type" value="Genomic_DNA"/>
</dbReference>
<evidence type="ECO:0000259" key="1">
    <source>
        <dbReference type="Pfam" id="PF00561"/>
    </source>
</evidence>
<dbReference type="Pfam" id="PF00561">
    <property type="entry name" value="Abhydrolase_1"/>
    <property type="match status" value="1"/>
</dbReference>
<evidence type="ECO:0000313" key="2">
    <source>
        <dbReference type="EMBL" id="MEB3031993.1"/>
    </source>
</evidence>
<dbReference type="RefSeq" id="WP_224975313.1">
    <property type="nucleotide sequence ID" value="NZ_JAYJJU010000008.1"/>
</dbReference>
<dbReference type="InterPro" id="IPR050266">
    <property type="entry name" value="AB_hydrolase_sf"/>
</dbReference>
<dbReference type="GO" id="GO:0016787">
    <property type="term" value="F:hydrolase activity"/>
    <property type="evidence" value="ECO:0007669"/>
    <property type="project" value="UniProtKB-KW"/>
</dbReference>
<dbReference type="Gene3D" id="3.40.50.1820">
    <property type="entry name" value="alpha/beta hydrolase"/>
    <property type="match status" value="1"/>
</dbReference>
<organism evidence="2 3">
    <name type="scientific">[Mycobacterium] nativiensis</name>
    <dbReference type="NCBI Taxonomy" id="2855503"/>
    <lineage>
        <taxon>Bacteria</taxon>
        <taxon>Bacillati</taxon>
        <taxon>Actinomycetota</taxon>
        <taxon>Actinomycetes</taxon>
        <taxon>Mycobacteriales</taxon>
        <taxon>Mycobacteriaceae</taxon>
        <taxon>Mycolicibacter</taxon>
    </lineage>
</organism>
<sequence>MSPPMNPSAADVASRHHVARDDTSLNVVEWGSAQPAVTVVLTHGWTLSHRIWEDVAAALVRADPTVRVIAYDHRGHGDSARVSTASIEDLADDLAAVIGARVPRGPIVFGGHSLGGMTLMALAQRHRHIIAERAAGTAFVATSAGDLLGALRAVPGSDAVLRAALAVGARLTMPSRPLWLLRQVARGAFGRHPRRHDLNRAVLQGAQSDPRAVAALGRSILRHRRYPAVAAFAGLDVVVMAGTRDWLTSSGHASRIAAQLPDAELVLCSGAGHFLPYERREVVTAQLLHLIANARSRARSGVAG</sequence>
<dbReference type="SUPFAM" id="SSF53474">
    <property type="entry name" value="alpha/beta-Hydrolases"/>
    <property type="match status" value="1"/>
</dbReference>
<protein>
    <submittedName>
        <fullName evidence="2">Alpha/beta hydrolase</fullName>
    </submittedName>
</protein>
<name>A0ABU5XVQ0_9MYCO</name>